<dbReference type="EMBL" id="BART01009238">
    <property type="protein sequence ID" value="GAG65193.1"/>
    <property type="molecule type" value="Genomic_DNA"/>
</dbReference>
<keyword evidence="1" id="KW-0472">Membrane</keyword>
<keyword evidence="1" id="KW-1133">Transmembrane helix</keyword>
<proteinExistence type="predicted"/>
<protein>
    <submittedName>
        <fullName evidence="2">Uncharacterized protein</fullName>
    </submittedName>
</protein>
<gene>
    <name evidence="2" type="ORF">S01H4_20533</name>
</gene>
<dbReference type="AlphaFoldDB" id="X0ZXJ1"/>
<feature type="transmembrane region" description="Helical" evidence="1">
    <location>
        <begin position="21"/>
        <end position="40"/>
    </location>
</feature>
<name>X0ZXJ1_9ZZZZ</name>
<evidence type="ECO:0000256" key="1">
    <source>
        <dbReference type="SAM" id="Phobius"/>
    </source>
</evidence>
<sequence length="154" mass="18194">MDIRRGDTRNKLFIMFKTIKNIQILFIILTFITMLDILPLKAEPWKINDSTNVSFEVTEPKVHPSLLWITSQLIPSPEFISPKDDQLRFGLRWQVTPLLFSFGINRKLNPWRFFVVEPLVRQNGSIELFFTPEWLNLTEDFNTNGICCCFNRRT</sequence>
<organism evidence="2">
    <name type="scientific">marine sediment metagenome</name>
    <dbReference type="NCBI Taxonomy" id="412755"/>
    <lineage>
        <taxon>unclassified sequences</taxon>
        <taxon>metagenomes</taxon>
        <taxon>ecological metagenomes</taxon>
    </lineage>
</organism>
<evidence type="ECO:0000313" key="2">
    <source>
        <dbReference type="EMBL" id="GAG65193.1"/>
    </source>
</evidence>
<keyword evidence="1" id="KW-0812">Transmembrane</keyword>
<reference evidence="2" key="1">
    <citation type="journal article" date="2014" name="Front. Microbiol.">
        <title>High frequency of phylogenetically diverse reductive dehalogenase-homologous genes in deep subseafloor sedimentary metagenomes.</title>
        <authorList>
            <person name="Kawai M."/>
            <person name="Futagami T."/>
            <person name="Toyoda A."/>
            <person name="Takaki Y."/>
            <person name="Nishi S."/>
            <person name="Hori S."/>
            <person name="Arai W."/>
            <person name="Tsubouchi T."/>
            <person name="Morono Y."/>
            <person name="Uchiyama I."/>
            <person name="Ito T."/>
            <person name="Fujiyama A."/>
            <person name="Inagaki F."/>
            <person name="Takami H."/>
        </authorList>
    </citation>
    <scope>NUCLEOTIDE SEQUENCE</scope>
    <source>
        <strain evidence="2">Expedition CK06-06</strain>
    </source>
</reference>
<comment type="caution">
    <text evidence="2">The sequence shown here is derived from an EMBL/GenBank/DDBJ whole genome shotgun (WGS) entry which is preliminary data.</text>
</comment>
<accession>X0ZXJ1</accession>